<gene>
    <name evidence="2" type="ORF">ABWT76_001083</name>
</gene>
<organism evidence="2">
    <name type="scientific">Planktothricoides raciborskii GIHE-MW2</name>
    <dbReference type="NCBI Taxonomy" id="2792601"/>
    <lineage>
        <taxon>Bacteria</taxon>
        <taxon>Bacillati</taxon>
        <taxon>Cyanobacteriota</taxon>
        <taxon>Cyanophyceae</taxon>
        <taxon>Oscillatoriophycideae</taxon>
        <taxon>Oscillatoriales</taxon>
        <taxon>Oscillatoriaceae</taxon>
        <taxon>Planktothricoides</taxon>
    </lineage>
</organism>
<evidence type="ECO:0000256" key="1">
    <source>
        <dbReference type="SAM" id="Phobius"/>
    </source>
</evidence>
<sequence>MPDQNQQLQDHIQAIGVGIAAGAILASSSGLMLAEKKTFPWQANQRYY</sequence>
<protein>
    <submittedName>
        <fullName evidence="2">Uncharacterized protein</fullName>
    </submittedName>
</protein>
<keyword evidence="1" id="KW-0812">Transmembrane</keyword>
<keyword evidence="1" id="KW-1133">Transmembrane helix</keyword>
<feature type="transmembrane region" description="Helical" evidence="1">
    <location>
        <begin position="12"/>
        <end position="34"/>
    </location>
</feature>
<dbReference type="AlphaFoldDB" id="A0AAU8JII9"/>
<accession>A0AAU8JII9</accession>
<name>A0AAU8JII9_9CYAN</name>
<evidence type="ECO:0000313" key="2">
    <source>
        <dbReference type="EMBL" id="XCM38250.1"/>
    </source>
</evidence>
<keyword evidence="1" id="KW-0472">Membrane</keyword>
<dbReference type="RefSeq" id="WP_156331727.1">
    <property type="nucleotide sequence ID" value="NZ_CP159837.1"/>
</dbReference>
<dbReference type="EMBL" id="CP159837">
    <property type="protein sequence ID" value="XCM38250.1"/>
    <property type="molecule type" value="Genomic_DNA"/>
</dbReference>
<proteinExistence type="predicted"/>
<reference evidence="2" key="1">
    <citation type="submission" date="2024-07" db="EMBL/GenBank/DDBJ databases">
        <authorList>
            <person name="Kim Y.J."/>
            <person name="Jeong J.Y."/>
        </authorList>
    </citation>
    <scope>NUCLEOTIDE SEQUENCE</scope>
    <source>
        <strain evidence="2">GIHE-MW2</strain>
    </source>
</reference>